<feature type="transmembrane region" description="Helical" evidence="5">
    <location>
        <begin position="384"/>
        <end position="406"/>
    </location>
</feature>
<dbReference type="PANTHER" id="PTHR24153:SF8">
    <property type="entry name" value="FORKED, ISOFORM F"/>
    <property type="match status" value="1"/>
</dbReference>
<name>A0ABD3NF56_9STRA</name>
<dbReference type="Proteomes" id="UP001530400">
    <property type="component" value="Unassembled WGS sequence"/>
</dbReference>
<feature type="transmembrane region" description="Helical" evidence="5">
    <location>
        <begin position="773"/>
        <end position="795"/>
    </location>
</feature>
<dbReference type="EMBL" id="JALLPJ020001188">
    <property type="protein sequence ID" value="KAL3774559.1"/>
    <property type="molecule type" value="Genomic_DNA"/>
</dbReference>
<feature type="transmembrane region" description="Helical" evidence="5">
    <location>
        <begin position="495"/>
        <end position="514"/>
    </location>
</feature>
<keyword evidence="7" id="KW-1185">Reference proteome</keyword>
<feature type="transmembrane region" description="Helical" evidence="5">
    <location>
        <begin position="469"/>
        <end position="489"/>
    </location>
</feature>
<feature type="region of interest" description="Disordered" evidence="4">
    <location>
        <begin position="1"/>
        <end position="44"/>
    </location>
</feature>
<dbReference type="InterPro" id="IPR002110">
    <property type="entry name" value="Ankyrin_rpt"/>
</dbReference>
<evidence type="ECO:0000256" key="4">
    <source>
        <dbReference type="SAM" id="MobiDB-lite"/>
    </source>
</evidence>
<dbReference type="Gene3D" id="1.25.40.20">
    <property type="entry name" value="Ankyrin repeat-containing domain"/>
    <property type="match status" value="1"/>
</dbReference>
<dbReference type="InterPro" id="IPR052420">
    <property type="entry name" value="Espin/Espin-like"/>
</dbReference>
<evidence type="ECO:0000313" key="6">
    <source>
        <dbReference type="EMBL" id="KAL3774559.1"/>
    </source>
</evidence>
<proteinExistence type="predicted"/>
<gene>
    <name evidence="6" type="ORF">ACHAWO_002195</name>
</gene>
<evidence type="ECO:0000256" key="1">
    <source>
        <dbReference type="ARBA" id="ARBA00022737"/>
    </source>
</evidence>
<keyword evidence="3" id="KW-0175">Coiled coil</keyword>
<comment type="caution">
    <text evidence="6">The sequence shown here is derived from an EMBL/GenBank/DDBJ whole genome shotgun (WGS) entry which is preliminary data.</text>
</comment>
<evidence type="ECO:0000256" key="2">
    <source>
        <dbReference type="ARBA" id="ARBA00023043"/>
    </source>
</evidence>
<feature type="transmembrane region" description="Helical" evidence="5">
    <location>
        <begin position="654"/>
        <end position="677"/>
    </location>
</feature>
<evidence type="ECO:0000313" key="7">
    <source>
        <dbReference type="Proteomes" id="UP001530400"/>
    </source>
</evidence>
<dbReference type="GO" id="GO:0016020">
    <property type="term" value="C:membrane"/>
    <property type="evidence" value="ECO:0007669"/>
    <property type="project" value="UniProtKB-SubCell"/>
</dbReference>
<protein>
    <recommendedName>
        <fullName evidence="8">Ion transport domain-containing protein</fullName>
    </recommendedName>
</protein>
<keyword evidence="5" id="KW-0472">Membrane</keyword>
<dbReference type="InterPro" id="IPR036770">
    <property type="entry name" value="Ankyrin_rpt-contain_sf"/>
</dbReference>
<dbReference type="Pfam" id="PF12796">
    <property type="entry name" value="Ank_2"/>
    <property type="match status" value="1"/>
</dbReference>
<feature type="coiled-coil region" evidence="3">
    <location>
        <begin position="817"/>
        <end position="872"/>
    </location>
</feature>
<evidence type="ECO:0000256" key="5">
    <source>
        <dbReference type="SAM" id="Phobius"/>
    </source>
</evidence>
<dbReference type="SMART" id="SM00248">
    <property type="entry name" value="ANK"/>
    <property type="match status" value="4"/>
</dbReference>
<reference evidence="6 7" key="1">
    <citation type="submission" date="2024-10" db="EMBL/GenBank/DDBJ databases">
        <title>Updated reference genomes for cyclostephanoid diatoms.</title>
        <authorList>
            <person name="Roberts W.R."/>
            <person name="Alverson A.J."/>
        </authorList>
    </citation>
    <scope>NUCLEOTIDE SEQUENCE [LARGE SCALE GENOMIC DNA]</scope>
    <source>
        <strain evidence="6 7">AJA010-31</strain>
    </source>
</reference>
<dbReference type="PANTHER" id="PTHR24153">
    <property type="entry name" value="ESPIN"/>
    <property type="match status" value="1"/>
</dbReference>
<keyword evidence="2" id="KW-0040">ANK repeat</keyword>
<evidence type="ECO:0008006" key="8">
    <source>
        <dbReference type="Google" id="ProtNLM"/>
    </source>
</evidence>
<feature type="compositionally biased region" description="Acidic residues" evidence="4">
    <location>
        <begin position="33"/>
        <end position="43"/>
    </location>
</feature>
<accession>A0ABD3NF56</accession>
<keyword evidence="5" id="KW-0812">Transmembrane</keyword>
<dbReference type="SUPFAM" id="SSF48403">
    <property type="entry name" value="Ankyrin repeat"/>
    <property type="match status" value="1"/>
</dbReference>
<keyword evidence="5" id="KW-1133">Transmembrane helix</keyword>
<evidence type="ECO:0000256" key="3">
    <source>
        <dbReference type="SAM" id="Coils"/>
    </source>
</evidence>
<keyword evidence="1" id="KW-0677">Repeat</keyword>
<feature type="transmembrane region" description="Helical" evidence="5">
    <location>
        <begin position="426"/>
        <end position="444"/>
    </location>
</feature>
<feature type="compositionally biased region" description="Low complexity" evidence="4">
    <location>
        <begin position="20"/>
        <end position="32"/>
    </location>
</feature>
<sequence>MSSSESRSASSSNDDDDESSSALSSSSSAQEEQYIEEEEEEFDPLTAPLDTLIDTVVDYDPPSLGWEHVRTYLRSHSIDETKSAIERKGEFATTALHVACRNNPPPDIVDVMVMAAPDMIYWADSFGWLPLHYACANGADIEVVRMLVDAYEDSRLITDKRGRTPLHFALGNVESPPTANLVRLLAGKRKKESVRWPDENGMLPLHYACAYGAPVEVCSVLIESWEDGMGMKDSKGRNALHFAMVSECTRLSCQRWNWHSFPFMQSSLSLPLDLQTQGNADRANTPSIIETLLSLDDKSQLDILDSDSCLPLHLLSAKAELVEETNETGRENVLNCVNIYLDSSPKLRSVFLVGIRNLPDWLRDVAVIHPTVQTMLNTKITSRFPTMILMLDFYFLAAIIGAFSVSSLQSIERRNNPNNTEFSDRAVSFALLSPLYIGSFYFLTREITQFISVKEQTSITGYLGDPENFLNLTFVFLISYFSVMMNTGWGNDERFQIGCALTIGISWLQVLAYLKSILIEFAVFVSGVIFVMKRIFAFMVCTLIMVVAWAQMYHTLFKYSDECEAYEEMADVVVNVTSTVANITSNTSSIDDFLAYYDDDTYLNMLMPAPEVEDCEPQLDYPYCMNMWASLYKTYNIMLGEQDDEKFIWGTDVLLLNILFFVLVVILLLNILIAIICDSYKVIHNELAAIVFWGNRLAFIVDMDMITDGPWKDTVQSFFKLNKDDNNEDKTGTKEEKVDISWERILWKKLVECFDPGKEGNKTKMMFLLPWRVCVSTFLIPFWLLVGVLSAGWLWPPQVREGLFVQPVNMSEDNTTAQDAELRMQEVRDLREKLSQVQTELVEEFIEDRKEMDVLKIKIAKIRKELKNEMKTIKKTMTTLFQVQQETFNM</sequence>
<feature type="transmembrane region" description="Helical" evidence="5">
    <location>
        <begin position="521"/>
        <end position="550"/>
    </location>
</feature>
<organism evidence="6 7">
    <name type="scientific">Cyclotella atomus</name>
    <dbReference type="NCBI Taxonomy" id="382360"/>
    <lineage>
        <taxon>Eukaryota</taxon>
        <taxon>Sar</taxon>
        <taxon>Stramenopiles</taxon>
        <taxon>Ochrophyta</taxon>
        <taxon>Bacillariophyta</taxon>
        <taxon>Coscinodiscophyceae</taxon>
        <taxon>Thalassiosirophycidae</taxon>
        <taxon>Stephanodiscales</taxon>
        <taxon>Stephanodiscaceae</taxon>
        <taxon>Cyclotella</taxon>
    </lineage>
</organism>
<feature type="compositionally biased region" description="Low complexity" evidence="4">
    <location>
        <begin position="1"/>
        <end position="12"/>
    </location>
</feature>
<dbReference type="AlphaFoldDB" id="A0ABD3NF56"/>